<evidence type="ECO:0000313" key="3">
    <source>
        <dbReference type="Proteomes" id="UP000635828"/>
    </source>
</evidence>
<dbReference type="PANTHER" id="PTHR40032">
    <property type="entry name" value="EXPORTED PROTEIN-RELATED"/>
    <property type="match status" value="1"/>
</dbReference>
<dbReference type="EMBL" id="JACOOS010000003">
    <property type="protein sequence ID" value="MBC5676743.1"/>
    <property type="molecule type" value="Genomic_DNA"/>
</dbReference>
<keyword evidence="3" id="KW-1185">Reference proteome</keyword>
<dbReference type="RefSeq" id="WP_024727807.1">
    <property type="nucleotide sequence ID" value="NZ_JACOOS010000003.1"/>
</dbReference>
<feature type="domain" description="Putative amidase" evidence="1">
    <location>
        <begin position="204"/>
        <end position="360"/>
    </location>
</feature>
<name>A0ABR7FPG8_9FIRM</name>
<accession>A0ABR7FPG8</accession>
<comment type="caution">
    <text evidence="2">The sequence shown here is derived from an EMBL/GenBank/DDBJ whole genome shotgun (WGS) entry which is preliminary data.</text>
</comment>
<dbReference type="Pfam" id="PF12671">
    <property type="entry name" value="Amidase_6"/>
    <property type="match status" value="1"/>
</dbReference>
<dbReference type="PANTHER" id="PTHR40032:SF1">
    <property type="entry name" value="EXPORTED PROTEIN"/>
    <property type="match status" value="1"/>
</dbReference>
<evidence type="ECO:0000313" key="2">
    <source>
        <dbReference type="EMBL" id="MBC5676743.1"/>
    </source>
</evidence>
<reference evidence="2 3" key="1">
    <citation type="submission" date="2020-08" db="EMBL/GenBank/DDBJ databases">
        <title>Genome public.</title>
        <authorList>
            <person name="Liu C."/>
            <person name="Sun Q."/>
        </authorList>
    </citation>
    <scope>NUCLEOTIDE SEQUENCE [LARGE SCALE GENOMIC DNA]</scope>
    <source>
        <strain evidence="2 3">NSJ-7</strain>
    </source>
</reference>
<sequence length="383" mass="44312">MQNTFANEFVEKESTDNVQIKKVLNNFFMDKNKALAHLKMDSKLKSYFNSDENLEYFDLDTLIKYRKVQNSDLCFEKFNSELTYNKILINESKAKVSLTEDIKIHYNCSKDTESEELHEHLIYLEKINGEWFIQNDNVEGDFKQALKTMKDKQTDKAALEKKQKDIIKVAKSYVNKLEQEQSNNIQSYEMTDTSAAKKKYKFSSYDRNKAKAYALKYALKPNPNYPFYSGDGDCTNFTSQCLKAGGITEDKEGKEASKKWYRYNSSWKGAQMFHNYWRENKGSSSVKGLKASKTNMKGCRLGDIVQKVPWNSKVGQYTATHSVIISGYVPNPTTPGDPWNRKKDVFICQHSSNKKKDMLRNVPLSSRGWMTQAKYVHISGSYK</sequence>
<protein>
    <submittedName>
        <fullName evidence="2">Amidase domain-containing protein</fullName>
    </submittedName>
</protein>
<organism evidence="2 3">
    <name type="scientific">Anaerostipes hominis</name>
    <name type="common">ex Liu et al. 2021</name>
    <dbReference type="NCBI Taxonomy" id="2763018"/>
    <lineage>
        <taxon>Bacteria</taxon>
        <taxon>Bacillati</taxon>
        <taxon>Bacillota</taxon>
        <taxon>Clostridia</taxon>
        <taxon>Lachnospirales</taxon>
        <taxon>Lachnospiraceae</taxon>
        <taxon>Anaerostipes</taxon>
    </lineage>
</organism>
<evidence type="ECO:0000259" key="1">
    <source>
        <dbReference type="Pfam" id="PF12671"/>
    </source>
</evidence>
<proteinExistence type="predicted"/>
<gene>
    <name evidence="2" type="ORF">H8S22_03705</name>
</gene>
<dbReference type="InterPro" id="IPR024301">
    <property type="entry name" value="Amidase_6"/>
</dbReference>
<dbReference type="Proteomes" id="UP000635828">
    <property type="component" value="Unassembled WGS sequence"/>
</dbReference>